<dbReference type="AlphaFoldDB" id="A0A8E1UR08"/>
<comment type="similarity">
    <text evidence="2 8">Belongs to the peptidase M16 family.</text>
</comment>
<name>A0A8E1UR08_9BACT</name>
<evidence type="ECO:0000256" key="2">
    <source>
        <dbReference type="ARBA" id="ARBA00007261"/>
    </source>
</evidence>
<dbReference type="InterPro" id="IPR011249">
    <property type="entry name" value="Metalloenz_LuxS/M16"/>
</dbReference>
<dbReference type="OrthoDB" id="9811314at2"/>
<reference evidence="12 13" key="1">
    <citation type="submission" date="2015-06" db="EMBL/GenBank/DDBJ databases">
        <title>Prevotella sp. 109, sp. nov., a novel member of the family Prevotellaceae isolated from human faeces.</title>
        <authorList>
            <person name="Shkoporov A.N."/>
            <person name="Chaplin A.V."/>
            <person name="Kafarskaia L.I."/>
            <person name="Efimov B.A."/>
        </authorList>
    </citation>
    <scope>NUCLEOTIDE SEQUENCE [LARGE SCALE GENOMIC DNA]</scope>
    <source>
        <strain evidence="12 13">109</strain>
    </source>
</reference>
<feature type="signal peptide" evidence="9">
    <location>
        <begin position="1"/>
        <end position="22"/>
    </location>
</feature>
<dbReference type="GO" id="GO:0004222">
    <property type="term" value="F:metalloendopeptidase activity"/>
    <property type="evidence" value="ECO:0007669"/>
    <property type="project" value="InterPro"/>
</dbReference>
<evidence type="ECO:0000256" key="3">
    <source>
        <dbReference type="ARBA" id="ARBA00022670"/>
    </source>
</evidence>
<dbReference type="EMBL" id="LFQU01000031">
    <property type="protein sequence ID" value="KOO67643.1"/>
    <property type="molecule type" value="Genomic_DNA"/>
</dbReference>
<gene>
    <name evidence="12" type="ORF">ACU52_12430</name>
</gene>
<dbReference type="InterPro" id="IPR007863">
    <property type="entry name" value="Peptidase_M16_C"/>
</dbReference>
<keyword evidence="3" id="KW-0645">Protease</keyword>
<comment type="caution">
    <text evidence="12">The sequence shown here is derived from an EMBL/GenBank/DDBJ whole genome shotgun (WGS) entry which is preliminary data.</text>
</comment>
<evidence type="ECO:0000256" key="9">
    <source>
        <dbReference type="SAM" id="SignalP"/>
    </source>
</evidence>
<evidence type="ECO:0000313" key="13">
    <source>
        <dbReference type="Proteomes" id="UP000036951"/>
    </source>
</evidence>
<keyword evidence="13" id="KW-1185">Reference proteome</keyword>
<dbReference type="SUPFAM" id="SSF63411">
    <property type="entry name" value="LuxS/MPP-like metallohydrolase"/>
    <property type="match status" value="4"/>
</dbReference>
<keyword evidence="4" id="KW-0479">Metal-binding</keyword>
<dbReference type="InterPro" id="IPR001431">
    <property type="entry name" value="Pept_M16_Zn_BS"/>
</dbReference>
<evidence type="ECO:0000256" key="7">
    <source>
        <dbReference type="ARBA" id="ARBA00023049"/>
    </source>
</evidence>
<sequence length="944" mass="106301">MKIKHLIITAALFLASTVGIMAQGMQMPPIPVDPAVRTGKLANGLTYYIRNNGYPENRVNFYIAQRVGSIQENDDQRGLAHFLEHMAFNGSDNFKGNNLIEYLRSIGVEFGSDLNAYTGVDQTVYRICNVPSTRIEALDSCLLILKDWSNGLTLDPKEIDKERGVINEEWRLRTDAQTRMFDRNLEKIYPGSKYGQRMPIGKMEIINNFKPEVLRQYYHKWYRPDNQAIIVVGDIDVDRTEAKIKELFSGIKLDPNAPKVVNEPVPDNNEAIIIVDKDKEQQTDIIQLMYKHPEVPDSLKGSLAYLVQNYAVSLSTQMLNARLQEIQQNPDCPFVQAYAYDSDFILASTTKAFTLVILPKPGMSEQAISTATREVMRAVKFGFTATEFERAKADYMSSLEKVYTNRNKRDNAIYGDIYRDNFLGNEPMPSIEDEYQIMQQISPVIPVEAVNEITKELISETDTNTVVVAFYTEKEGAKYPTAESIKKAIDGVHAEQLTAWVDNVKNEPLISVLPKKGSIKSEKENAKFGYKELTLSNGARVLLKKTDYKDDEVILSATSKGGASLLGKEDYANIKMFDTAIGYSGLGNFSSTELQKVLAGKQVNVDLTMQNLHETVSGRSTPKDLETLFQMTYLYFTNINKDEKSYNSMVGLIKTSLKNKELSPEMALSDSVKNTLYMHNPRFASIEMKDVENANYDRILQIAKERTANAADFTFTIIGNFDEAAIRPLIEQYIASLPAKGAKENWKPVTTYNKGNTVNQFYRKMETPKANAYMYWYNNKTPYTLENSIYADAAGQILSMIYLEKIREEASAAYSAGAAGYSSLGGDVPFTCIIGVCPMKPEKSDMAIGIMNDEVTKMTKTVDAEMLSKVKELMLKRADENVKKNNYWLGVIQSFDEYGVDTNTDYKKIVSEMTPEKMAKFMKNVIIGGGNSIKVIMLPDTMKK</sequence>
<dbReference type="PANTHER" id="PTHR43690">
    <property type="entry name" value="NARDILYSIN"/>
    <property type="match status" value="1"/>
</dbReference>
<dbReference type="GO" id="GO:0046872">
    <property type="term" value="F:metal ion binding"/>
    <property type="evidence" value="ECO:0007669"/>
    <property type="project" value="UniProtKB-KW"/>
</dbReference>
<dbReference type="GO" id="GO:0006508">
    <property type="term" value="P:proteolysis"/>
    <property type="evidence" value="ECO:0007669"/>
    <property type="project" value="UniProtKB-KW"/>
</dbReference>
<dbReference type="Gene3D" id="3.30.830.10">
    <property type="entry name" value="Metalloenzyme, LuxS/M16 peptidase-like"/>
    <property type="match status" value="4"/>
</dbReference>
<protein>
    <submittedName>
        <fullName evidence="12">Peptidase M16</fullName>
    </submittedName>
</protein>
<keyword evidence="6" id="KW-0862">Zinc</keyword>
<evidence type="ECO:0000256" key="1">
    <source>
        <dbReference type="ARBA" id="ARBA00001947"/>
    </source>
</evidence>
<feature type="domain" description="Peptidase M16 C-terminal" evidence="11">
    <location>
        <begin position="710"/>
        <end position="872"/>
    </location>
</feature>
<dbReference type="PROSITE" id="PS00143">
    <property type="entry name" value="INSULINASE"/>
    <property type="match status" value="1"/>
</dbReference>
<evidence type="ECO:0000256" key="4">
    <source>
        <dbReference type="ARBA" id="ARBA00022723"/>
    </source>
</evidence>
<keyword evidence="9" id="KW-0732">Signal</keyword>
<feature type="domain" description="Peptidase M16 C-terminal" evidence="11">
    <location>
        <begin position="209"/>
        <end position="393"/>
    </location>
</feature>
<dbReference type="InterPro" id="IPR011765">
    <property type="entry name" value="Pept_M16_N"/>
</dbReference>
<evidence type="ECO:0000313" key="12">
    <source>
        <dbReference type="EMBL" id="KOO67643.1"/>
    </source>
</evidence>
<evidence type="ECO:0000259" key="10">
    <source>
        <dbReference type="Pfam" id="PF00675"/>
    </source>
</evidence>
<evidence type="ECO:0000256" key="6">
    <source>
        <dbReference type="ARBA" id="ARBA00022833"/>
    </source>
</evidence>
<dbReference type="Pfam" id="PF05193">
    <property type="entry name" value="Peptidase_M16_C"/>
    <property type="match status" value="2"/>
</dbReference>
<accession>A0A8E1UR08</accession>
<dbReference type="Proteomes" id="UP000036951">
    <property type="component" value="Unassembled WGS sequence"/>
</dbReference>
<dbReference type="InterPro" id="IPR050626">
    <property type="entry name" value="Peptidase_M16"/>
</dbReference>
<feature type="domain" description="Peptidase M16 N-terminal" evidence="10">
    <location>
        <begin position="66"/>
        <end position="173"/>
    </location>
</feature>
<evidence type="ECO:0000259" key="11">
    <source>
        <dbReference type="Pfam" id="PF05193"/>
    </source>
</evidence>
<dbReference type="RefSeq" id="WP_053399022.1">
    <property type="nucleotide sequence ID" value="NZ_DBFJNZ010000020.1"/>
</dbReference>
<feature type="chain" id="PRO_5034231183" evidence="9">
    <location>
        <begin position="23"/>
        <end position="944"/>
    </location>
</feature>
<keyword evidence="5" id="KW-0378">Hydrolase</keyword>
<dbReference type="Pfam" id="PF00675">
    <property type="entry name" value="Peptidase_M16"/>
    <property type="match status" value="1"/>
</dbReference>
<evidence type="ECO:0000256" key="8">
    <source>
        <dbReference type="RuleBase" id="RU004447"/>
    </source>
</evidence>
<evidence type="ECO:0000256" key="5">
    <source>
        <dbReference type="ARBA" id="ARBA00022801"/>
    </source>
</evidence>
<dbReference type="PANTHER" id="PTHR43690:SF34">
    <property type="entry name" value="ZINC PROTEASE PQQL-LIKE"/>
    <property type="match status" value="1"/>
</dbReference>
<proteinExistence type="inferred from homology"/>
<comment type="cofactor">
    <cofactor evidence="1">
        <name>Zn(2+)</name>
        <dbReference type="ChEBI" id="CHEBI:29105"/>
    </cofactor>
</comment>
<keyword evidence="7" id="KW-0482">Metalloprotease</keyword>
<organism evidence="12 13">
    <name type="scientific">Xylanibacter rarus</name>
    <dbReference type="NCBI Taxonomy" id="1676614"/>
    <lineage>
        <taxon>Bacteria</taxon>
        <taxon>Pseudomonadati</taxon>
        <taxon>Bacteroidota</taxon>
        <taxon>Bacteroidia</taxon>
        <taxon>Bacteroidales</taxon>
        <taxon>Prevotellaceae</taxon>
        <taxon>Xylanibacter</taxon>
    </lineage>
</organism>